<comment type="caution">
    <text evidence="1">The sequence shown here is derived from an EMBL/GenBank/DDBJ whole genome shotgun (WGS) entry which is preliminary data.</text>
</comment>
<protein>
    <submittedName>
        <fullName evidence="1">Uncharacterized protein</fullName>
    </submittedName>
</protein>
<reference evidence="1" key="1">
    <citation type="submission" date="2023-03" db="EMBL/GenBank/DDBJ databases">
        <authorList>
            <person name="Steffen K."/>
            <person name="Cardenas P."/>
        </authorList>
    </citation>
    <scope>NUCLEOTIDE SEQUENCE</scope>
</reference>
<name>A0AA35SQH4_GEOBA</name>
<dbReference type="AlphaFoldDB" id="A0AA35SQH4"/>
<organism evidence="1 2">
    <name type="scientific">Geodia barretti</name>
    <name type="common">Barrett's horny sponge</name>
    <dbReference type="NCBI Taxonomy" id="519541"/>
    <lineage>
        <taxon>Eukaryota</taxon>
        <taxon>Metazoa</taxon>
        <taxon>Porifera</taxon>
        <taxon>Demospongiae</taxon>
        <taxon>Heteroscleromorpha</taxon>
        <taxon>Tetractinellida</taxon>
        <taxon>Astrophorina</taxon>
        <taxon>Geodiidae</taxon>
        <taxon>Geodia</taxon>
    </lineage>
</organism>
<dbReference type="Proteomes" id="UP001174909">
    <property type="component" value="Unassembled WGS sequence"/>
</dbReference>
<feature type="non-terminal residue" evidence="1">
    <location>
        <position position="1"/>
    </location>
</feature>
<evidence type="ECO:0000313" key="1">
    <source>
        <dbReference type="EMBL" id="CAI8033794.1"/>
    </source>
</evidence>
<dbReference type="EMBL" id="CASHTH010002693">
    <property type="protein sequence ID" value="CAI8033794.1"/>
    <property type="molecule type" value="Genomic_DNA"/>
</dbReference>
<sequence length="42" mass="4984">TDKYINCQSVVNYNKCLMRTLNYNHRSSIRRKTICKNDKGCT</sequence>
<proteinExistence type="predicted"/>
<evidence type="ECO:0000313" key="2">
    <source>
        <dbReference type="Proteomes" id="UP001174909"/>
    </source>
</evidence>
<gene>
    <name evidence="1" type="ORF">GBAR_LOCUS19063</name>
</gene>
<accession>A0AA35SQH4</accession>
<keyword evidence="2" id="KW-1185">Reference proteome</keyword>